<reference evidence="3 4" key="1">
    <citation type="submission" date="2021-04" db="EMBL/GenBank/DDBJ databases">
        <authorList>
            <person name="Bliznina A."/>
        </authorList>
    </citation>
    <scope>NUCLEOTIDE SEQUENCE [LARGE SCALE GENOMIC DNA]</scope>
</reference>
<dbReference type="Proteomes" id="UP001158576">
    <property type="component" value="Chromosome 2"/>
</dbReference>
<feature type="region of interest" description="Disordered" evidence="1">
    <location>
        <begin position="22"/>
        <end position="54"/>
    </location>
</feature>
<proteinExistence type="predicted"/>
<keyword evidence="4" id="KW-1185">Reference proteome</keyword>
<evidence type="ECO:0000313" key="4">
    <source>
        <dbReference type="Proteomes" id="UP001158576"/>
    </source>
</evidence>
<evidence type="ECO:0000256" key="2">
    <source>
        <dbReference type="SAM" id="SignalP"/>
    </source>
</evidence>
<dbReference type="Gene3D" id="2.60.120.200">
    <property type="match status" value="1"/>
</dbReference>
<feature type="compositionally biased region" description="Basic residues" evidence="1">
    <location>
        <begin position="43"/>
        <end position="53"/>
    </location>
</feature>
<evidence type="ECO:0000313" key="3">
    <source>
        <dbReference type="EMBL" id="CAG5112577.1"/>
    </source>
</evidence>
<feature type="chain" id="PRO_5045477754" evidence="2">
    <location>
        <begin position="20"/>
        <end position="537"/>
    </location>
</feature>
<keyword evidence="2" id="KW-0732">Signal</keyword>
<evidence type="ECO:0000256" key="1">
    <source>
        <dbReference type="SAM" id="MobiDB-lite"/>
    </source>
</evidence>
<organism evidence="3 4">
    <name type="scientific">Oikopleura dioica</name>
    <name type="common">Tunicate</name>
    <dbReference type="NCBI Taxonomy" id="34765"/>
    <lineage>
        <taxon>Eukaryota</taxon>
        <taxon>Metazoa</taxon>
        <taxon>Chordata</taxon>
        <taxon>Tunicata</taxon>
        <taxon>Appendicularia</taxon>
        <taxon>Copelata</taxon>
        <taxon>Oikopleuridae</taxon>
        <taxon>Oikopleura</taxon>
    </lineage>
</organism>
<feature type="signal peptide" evidence="2">
    <location>
        <begin position="1"/>
        <end position="19"/>
    </location>
</feature>
<feature type="compositionally biased region" description="Polar residues" evidence="1">
    <location>
        <begin position="22"/>
        <end position="37"/>
    </location>
</feature>
<sequence>MRFLFLVAILCALLDQDRTLVSSSRRSKNKGQSSKNCSMDPFRRKRPSRRKASKDRVECKFWKVEKATKRCRKTVNSTGASQRKSCRPLEWKIVENQPELKPRPGHYLVANAKYSKDQMNPARFMSKGIRYDRRKKRALCLTFKQAIFCESNKDKKACGFHGDEKNAPMGLFVKVMYIRKDNSKAERTIWERIDAEGEPGVWTTTDPINIMDPKYFEDENYGIYRPGQTRKKKPQSQIKKNSKIRVSIEAQRGSARNSIVAIDDIKIDYCNRKPASPRPTLTPCEEILIQDPTCSGKKCKSMNCIMIEPVELGPMREQARRKAAYLPEMIIENFSPRGVFYDNEMSPSLEWPKCKYSELTEDFNFCLKAFAVSEQIRCSDRYVQLERCMKTVAESCGEKFDGEDLLADDFLKNEIFDYFKTMRLFERLCTNESTRLVINSHMYEPDCPKSQKYEQERCTAIAFEPNPLTPDGELNCSQWSETRKCHSRIIDSCTFYSGLDLILLGGSPCHIKPVTFLLITAYTRKASKLLSVSLLLP</sequence>
<protein>
    <submittedName>
        <fullName evidence="3">Oidioi.mRNA.OKI2018_I69.chr2.g6775.t1.cds</fullName>
    </submittedName>
</protein>
<name>A0ABN7TA78_OIKDI</name>
<gene>
    <name evidence="3" type="ORF">OKIOD_LOCUS15540</name>
</gene>
<accession>A0ABN7TA78</accession>
<dbReference type="EMBL" id="OU015567">
    <property type="protein sequence ID" value="CAG5112577.1"/>
    <property type="molecule type" value="Genomic_DNA"/>
</dbReference>